<dbReference type="RefSeq" id="WP_348260868.1">
    <property type="nucleotide sequence ID" value="NZ_CP121196.1"/>
</dbReference>
<organism evidence="1">
    <name type="scientific">Telmatobacter sp. DSM 110680</name>
    <dbReference type="NCBI Taxonomy" id="3036704"/>
    <lineage>
        <taxon>Bacteria</taxon>
        <taxon>Pseudomonadati</taxon>
        <taxon>Acidobacteriota</taxon>
        <taxon>Terriglobia</taxon>
        <taxon>Terriglobales</taxon>
        <taxon>Acidobacteriaceae</taxon>
        <taxon>Telmatobacter</taxon>
    </lineage>
</organism>
<sequence length="138" mass="14253">MIAKPPVAEPAGTVTDFGAVSAPLLLDSDTTVWLVAVALRYTEHDFVVGPVIVCVPHETIVKLGVAAAAGYNVITSVLITPPAFPVSVTFTDLLTAAETALNPTLEAPVAIRTEAGTCSEALLLVSEIFVELVAGALR</sequence>
<name>A0AAU7DCU0_9BACT</name>
<dbReference type="AlphaFoldDB" id="A0AAU7DCU0"/>
<evidence type="ECO:0000313" key="1">
    <source>
        <dbReference type="EMBL" id="XBH15634.1"/>
    </source>
</evidence>
<dbReference type="EMBL" id="CP121196">
    <property type="protein sequence ID" value="XBH15634.1"/>
    <property type="molecule type" value="Genomic_DNA"/>
</dbReference>
<reference evidence="1" key="1">
    <citation type="submission" date="2023-03" db="EMBL/GenBank/DDBJ databases">
        <title>Edaphobacter sp.</title>
        <authorList>
            <person name="Huber K.J."/>
            <person name="Papendorf J."/>
            <person name="Pilke C."/>
            <person name="Bunk B."/>
            <person name="Sproeer C."/>
            <person name="Pester M."/>
        </authorList>
    </citation>
    <scope>NUCLEOTIDE SEQUENCE</scope>
    <source>
        <strain evidence="1">DSM 110680</strain>
    </source>
</reference>
<gene>
    <name evidence="1" type="ORF">P8935_13755</name>
</gene>
<proteinExistence type="predicted"/>
<accession>A0AAU7DCU0</accession>
<protein>
    <submittedName>
        <fullName evidence="1">Uncharacterized protein</fullName>
    </submittedName>
</protein>